<feature type="compositionally biased region" description="Low complexity" evidence="1">
    <location>
        <begin position="32"/>
        <end position="49"/>
    </location>
</feature>
<dbReference type="OrthoDB" id="4847953at2759"/>
<evidence type="ECO:0000313" key="2">
    <source>
        <dbReference type="EMBL" id="OLN81727.1"/>
    </source>
</evidence>
<sequence length="113" mass="12458">MNASFGIVEYSFPMWSKKHVGSWLDAFKPRQSPASSRTSSPASASSSRRTTGRRGGAPEERELLIVIDEEPRRVLTTGASLSKSKSKYMPRHAGASFLKTTTSKEIRKNGEIL</sequence>
<reference evidence="2 3" key="1">
    <citation type="submission" date="2016-11" db="EMBL/GenBank/DDBJ databases">
        <title>Draft Genome Assembly of Colletotrichum chlorophyti a pathogen of herbaceous plants.</title>
        <authorList>
            <person name="Gan P."/>
            <person name="Narusaka M."/>
            <person name="Tsushima A."/>
            <person name="Narusaka Y."/>
            <person name="Takano Y."/>
            <person name="Shirasu K."/>
        </authorList>
    </citation>
    <scope>NUCLEOTIDE SEQUENCE [LARGE SCALE GENOMIC DNA]</scope>
    <source>
        <strain evidence="2 3">NTL11</strain>
    </source>
</reference>
<gene>
    <name evidence="2" type="ORF">CCHL11_06891</name>
</gene>
<feature type="region of interest" description="Disordered" evidence="1">
    <location>
        <begin position="28"/>
        <end position="61"/>
    </location>
</feature>
<organism evidence="2 3">
    <name type="scientific">Colletotrichum chlorophyti</name>
    <dbReference type="NCBI Taxonomy" id="708187"/>
    <lineage>
        <taxon>Eukaryota</taxon>
        <taxon>Fungi</taxon>
        <taxon>Dikarya</taxon>
        <taxon>Ascomycota</taxon>
        <taxon>Pezizomycotina</taxon>
        <taxon>Sordariomycetes</taxon>
        <taxon>Hypocreomycetidae</taxon>
        <taxon>Glomerellales</taxon>
        <taxon>Glomerellaceae</taxon>
        <taxon>Colletotrichum</taxon>
    </lineage>
</organism>
<proteinExistence type="predicted"/>
<evidence type="ECO:0000256" key="1">
    <source>
        <dbReference type="SAM" id="MobiDB-lite"/>
    </source>
</evidence>
<evidence type="ECO:0000313" key="3">
    <source>
        <dbReference type="Proteomes" id="UP000186583"/>
    </source>
</evidence>
<protein>
    <submittedName>
        <fullName evidence="2">Uncharacterized protein</fullName>
    </submittedName>
</protein>
<name>A0A1Q8RBJ8_9PEZI</name>
<dbReference type="EMBL" id="MPGH01000242">
    <property type="protein sequence ID" value="OLN81727.1"/>
    <property type="molecule type" value="Genomic_DNA"/>
</dbReference>
<comment type="caution">
    <text evidence="2">The sequence shown here is derived from an EMBL/GenBank/DDBJ whole genome shotgun (WGS) entry which is preliminary data.</text>
</comment>
<dbReference type="AlphaFoldDB" id="A0A1Q8RBJ8"/>
<keyword evidence="3" id="KW-1185">Reference proteome</keyword>
<dbReference type="Proteomes" id="UP000186583">
    <property type="component" value="Unassembled WGS sequence"/>
</dbReference>
<accession>A0A1Q8RBJ8</accession>